<accession>A0A401X757</accession>
<sequence>MTDFKIGTPVSWKSSCTQKSGVIIAIVPPGKTPYEISPEYRRLGTATPRDHTSYIVSGGAKNRRKTLYWPRTSLLKPQKSLTESERKWCEANPELIRRLMNNNINFVTTPRA</sequence>
<comment type="caution">
    <text evidence="1">The sequence shown here is derived from an EMBL/GenBank/DDBJ whole genome shotgun (WGS) entry which is preliminary data.</text>
</comment>
<protein>
    <submittedName>
        <fullName evidence="1">Uncharacterized protein</fullName>
    </submittedName>
</protein>
<evidence type="ECO:0000313" key="2">
    <source>
        <dbReference type="Proteomes" id="UP000287385"/>
    </source>
</evidence>
<dbReference type="RefSeq" id="WP_124297622.1">
    <property type="nucleotide sequence ID" value="NZ_BDEV01000119.1"/>
</dbReference>
<dbReference type="Proteomes" id="UP000287385">
    <property type="component" value="Unassembled WGS sequence"/>
</dbReference>
<dbReference type="AlphaFoldDB" id="A0A401X757"/>
<reference evidence="1 2" key="1">
    <citation type="submission" date="2016-06" db="EMBL/GenBank/DDBJ databases">
        <title>Acetobacter pasteurianus NBRC 3278 whole genome sequencing project.</title>
        <authorList>
            <person name="Matsutani M."/>
            <person name="Shiwa Y."/>
            <person name="Okamoto-Kainuma A."/>
            <person name="Ishikawa M."/>
            <person name="Koizumi Y."/>
            <person name="Yoshikawa H."/>
            <person name="Yakushi T."/>
            <person name="Matsushita K."/>
        </authorList>
    </citation>
    <scope>NUCLEOTIDE SEQUENCE [LARGE SCALE GENOMIC DNA]</scope>
    <source>
        <strain evidence="1 2">NBRC 3278</strain>
    </source>
</reference>
<keyword evidence="2" id="KW-1185">Reference proteome</keyword>
<dbReference type="GeneID" id="66349862"/>
<organism evidence="1 2">
    <name type="scientific">Acetobacter pasteurianus NBRC 3278</name>
    <dbReference type="NCBI Taxonomy" id="1226660"/>
    <lineage>
        <taxon>Bacteria</taxon>
        <taxon>Pseudomonadati</taxon>
        <taxon>Pseudomonadota</taxon>
        <taxon>Alphaproteobacteria</taxon>
        <taxon>Acetobacterales</taxon>
        <taxon>Acetobacteraceae</taxon>
        <taxon>Acetobacter</taxon>
    </lineage>
</organism>
<dbReference type="EMBL" id="BDEV01000119">
    <property type="protein sequence ID" value="GCD63710.1"/>
    <property type="molecule type" value="Genomic_DNA"/>
</dbReference>
<name>A0A401X757_ACEPA</name>
<proteinExistence type="predicted"/>
<gene>
    <name evidence="1" type="ORF">NBRC3278_2803</name>
</gene>
<evidence type="ECO:0000313" key="1">
    <source>
        <dbReference type="EMBL" id="GCD63710.1"/>
    </source>
</evidence>